<gene>
    <name evidence="3" type="ORF">GCM10010960_01330</name>
</gene>
<evidence type="ECO:0000313" key="3">
    <source>
        <dbReference type="EMBL" id="GGF82956.1"/>
    </source>
</evidence>
<reference evidence="3" key="2">
    <citation type="submission" date="2020-09" db="EMBL/GenBank/DDBJ databases">
        <authorList>
            <person name="Sun Q."/>
            <person name="Zhou Y."/>
        </authorList>
    </citation>
    <scope>NUCLEOTIDE SEQUENCE</scope>
    <source>
        <strain evidence="3">CGMCC 1.12726</strain>
    </source>
</reference>
<evidence type="ECO:0000256" key="1">
    <source>
        <dbReference type="SAM" id="MobiDB-lite"/>
    </source>
</evidence>
<dbReference type="AlphaFoldDB" id="A0A917CER4"/>
<reference evidence="3" key="1">
    <citation type="journal article" date="2014" name="Int. J. Syst. Evol. Microbiol.">
        <title>Complete genome sequence of Corynebacterium casei LMG S-19264T (=DSM 44701T), isolated from a smear-ripened cheese.</title>
        <authorList>
            <consortium name="US DOE Joint Genome Institute (JGI-PGF)"/>
            <person name="Walter F."/>
            <person name="Albersmeier A."/>
            <person name="Kalinowski J."/>
            <person name="Ruckert C."/>
        </authorList>
    </citation>
    <scope>NUCLEOTIDE SEQUENCE</scope>
    <source>
        <strain evidence="3">CGMCC 1.12726</strain>
    </source>
</reference>
<evidence type="ECO:0000256" key="2">
    <source>
        <dbReference type="SAM" id="SignalP"/>
    </source>
</evidence>
<protein>
    <submittedName>
        <fullName evidence="3">Uncharacterized protein</fullName>
    </submittedName>
</protein>
<dbReference type="Proteomes" id="UP000632858">
    <property type="component" value="Unassembled WGS sequence"/>
</dbReference>
<sequence length="80" mass="8141">MALSLKNTLASLALSGVMLFAGFLSGQAPVAAGQTDLPAGPAAQASESADDSRIAGKRRAKRALTTPYFSFGKANFPGAR</sequence>
<feature type="chain" id="PRO_5037526100" evidence="2">
    <location>
        <begin position="27"/>
        <end position="80"/>
    </location>
</feature>
<feature type="signal peptide" evidence="2">
    <location>
        <begin position="1"/>
        <end position="26"/>
    </location>
</feature>
<comment type="caution">
    <text evidence="3">The sequence shown here is derived from an EMBL/GenBank/DDBJ whole genome shotgun (WGS) entry which is preliminary data.</text>
</comment>
<dbReference type="EMBL" id="BMFO01000001">
    <property type="protein sequence ID" value="GGF82956.1"/>
    <property type="molecule type" value="Genomic_DNA"/>
</dbReference>
<keyword evidence="2" id="KW-0732">Signal</keyword>
<dbReference type="RefSeq" id="WP_188446691.1">
    <property type="nucleotide sequence ID" value="NZ_BMFO01000001.1"/>
</dbReference>
<proteinExistence type="predicted"/>
<evidence type="ECO:0000313" key="4">
    <source>
        <dbReference type="Proteomes" id="UP000632858"/>
    </source>
</evidence>
<organism evidence="3 4">
    <name type="scientific">Arenimonas maotaiensis</name>
    <dbReference type="NCBI Taxonomy" id="1446479"/>
    <lineage>
        <taxon>Bacteria</taxon>
        <taxon>Pseudomonadati</taxon>
        <taxon>Pseudomonadota</taxon>
        <taxon>Gammaproteobacteria</taxon>
        <taxon>Lysobacterales</taxon>
        <taxon>Lysobacteraceae</taxon>
        <taxon>Arenimonas</taxon>
    </lineage>
</organism>
<name>A0A917CER4_9GAMM</name>
<accession>A0A917CER4</accession>
<keyword evidence="4" id="KW-1185">Reference proteome</keyword>
<feature type="region of interest" description="Disordered" evidence="1">
    <location>
        <begin position="34"/>
        <end position="56"/>
    </location>
</feature>